<dbReference type="EMBL" id="JARJLG010000138">
    <property type="protein sequence ID" value="KAJ7738233.1"/>
    <property type="molecule type" value="Genomic_DNA"/>
</dbReference>
<evidence type="ECO:0000256" key="1">
    <source>
        <dbReference type="SAM" id="MobiDB-lite"/>
    </source>
</evidence>
<protein>
    <submittedName>
        <fullName evidence="2">Uncharacterized protein</fullName>
    </submittedName>
</protein>
<gene>
    <name evidence="2" type="ORF">DFH07DRAFT_85514</name>
</gene>
<keyword evidence="3" id="KW-1185">Reference proteome</keyword>
<evidence type="ECO:0000313" key="2">
    <source>
        <dbReference type="EMBL" id="KAJ7738233.1"/>
    </source>
</evidence>
<reference evidence="2" key="1">
    <citation type="submission" date="2023-03" db="EMBL/GenBank/DDBJ databases">
        <title>Massive genome expansion in bonnet fungi (Mycena s.s.) driven by repeated elements and novel gene families across ecological guilds.</title>
        <authorList>
            <consortium name="Lawrence Berkeley National Laboratory"/>
            <person name="Harder C.B."/>
            <person name="Miyauchi S."/>
            <person name="Viragh M."/>
            <person name="Kuo A."/>
            <person name="Thoen E."/>
            <person name="Andreopoulos B."/>
            <person name="Lu D."/>
            <person name="Skrede I."/>
            <person name="Drula E."/>
            <person name="Henrissat B."/>
            <person name="Morin E."/>
            <person name="Kohler A."/>
            <person name="Barry K."/>
            <person name="LaButti K."/>
            <person name="Morin E."/>
            <person name="Salamov A."/>
            <person name="Lipzen A."/>
            <person name="Mereny Z."/>
            <person name="Hegedus B."/>
            <person name="Baldrian P."/>
            <person name="Stursova M."/>
            <person name="Weitz H."/>
            <person name="Taylor A."/>
            <person name="Grigoriev I.V."/>
            <person name="Nagy L.G."/>
            <person name="Martin F."/>
            <person name="Kauserud H."/>
        </authorList>
    </citation>
    <scope>NUCLEOTIDE SEQUENCE</scope>
    <source>
        <strain evidence="2">CBHHK188m</strain>
    </source>
</reference>
<feature type="region of interest" description="Disordered" evidence="1">
    <location>
        <begin position="87"/>
        <end position="191"/>
    </location>
</feature>
<evidence type="ECO:0000313" key="3">
    <source>
        <dbReference type="Proteomes" id="UP001215280"/>
    </source>
</evidence>
<dbReference type="Proteomes" id="UP001215280">
    <property type="component" value="Unassembled WGS sequence"/>
</dbReference>
<accession>A0AAD7IBR7</accession>
<feature type="compositionally biased region" description="Pro residues" evidence="1">
    <location>
        <begin position="149"/>
        <end position="159"/>
    </location>
</feature>
<sequence length="231" mass="25082">MRALKARAAAHCAKADRKKVTTQTTAFLRDVVQHLPASPMEVPAARSSITANLKGRLSLPSASVPALMYVPPIDERFLSFVGARDHGRRHLSPQSPSPVFGAATDANLPGAVNTPRGLKRARSSSPSPSPSPRATRRCTPERRTTPESLPSPFPFPSPPTSTFSPPETPSPRKRMVRFSSPPRPSPSATAYLSTTFRARRRHTHAPRSASRLQFAPLGVEGEDLPRFLDNV</sequence>
<name>A0AAD7IBR7_9AGAR</name>
<dbReference type="AlphaFoldDB" id="A0AAD7IBR7"/>
<comment type="caution">
    <text evidence="2">The sequence shown here is derived from an EMBL/GenBank/DDBJ whole genome shotgun (WGS) entry which is preliminary data.</text>
</comment>
<proteinExistence type="predicted"/>
<organism evidence="2 3">
    <name type="scientific">Mycena maculata</name>
    <dbReference type="NCBI Taxonomy" id="230809"/>
    <lineage>
        <taxon>Eukaryota</taxon>
        <taxon>Fungi</taxon>
        <taxon>Dikarya</taxon>
        <taxon>Basidiomycota</taxon>
        <taxon>Agaricomycotina</taxon>
        <taxon>Agaricomycetes</taxon>
        <taxon>Agaricomycetidae</taxon>
        <taxon>Agaricales</taxon>
        <taxon>Marasmiineae</taxon>
        <taxon>Mycenaceae</taxon>
        <taxon>Mycena</taxon>
    </lineage>
</organism>